<name>A0A3P6PIZ6_DIBLA</name>
<gene>
    <name evidence="8" type="ORF">DILT_LOCUS817</name>
</gene>
<keyword evidence="6" id="KW-0539">Nucleus</keyword>
<dbReference type="EMBL" id="UYRU01004045">
    <property type="protein sequence ID" value="VDK36852.1"/>
    <property type="molecule type" value="Genomic_DNA"/>
</dbReference>
<evidence type="ECO:0000256" key="1">
    <source>
        <dbReference type="ARBA" id="ARBA00004123"/>
    </source>
</evidence>
<evidence type="ECO:0000256" key="7">
    <source>
        <dbReference type="SAM" id="MobiDB-lite"/>
    </source>
</evidence>
<dbReference type="GO" id="GO:0005681">
    <property type="term" value="C:spliceosomal complex"/>
    <property type="evidence" value="ECO:0007669"/>
    <property type="project" value="UniProtKB-KW"/>
</dbReference>
<feature type="compositionally biased region" description="Basic residues" evidence="7">
    <location>
        <begin position="129"/>
        <end position="138"/>
    </location>
</feature>
<dbReference type="AlphaFoldDB" id="A0A3P6PIZ6"/>
<feature type="compositionally biased region" description="Basic and acidic residues" evidence="7">
    <location>
        <begin position="215"/>
        <end position="236"/>
    </location>
</feature>
<dbReference type="Pfam" id="PF12542">
    <property type="entry name" value="CWC25"/>
    <property type="match status" value="1"/>
</dbReference>
<keyword evidence="9" id="KW-1185">Reference proteome</keyword>
<feature type="non-terminal residue" evidence="8">
    <location>
        <position position="275"/>
    </location>
</feature>
<keyword evidence="2" id="KW-0507">mRNA processing</keyword>
<feature type="compositionally biased region" description="Basic residues" evidence="7">
    <location>
        <begin position="193"/>
        <end position="214"/>
    </location>
</feature>
<sequence length="275" mass="31770">MLEPAEERRKIGEVLYGQGDNSTSWMYEQPKKNAEDFLLGKPVKSLEELAEISRDDAEETPAQRLARLDMQAKYREDPLNLMRQHELDKRNALLQNTAKMKKLQRLIEKQKRQQMKRDQLQKRKGDNSKHHHHRRHHHESKDNSLSSSSDSEDDAILDKFISLLQQQEPGANVGCGVDSLQRHMEKEKEEKSSKKKKKKSNEHATKKKHKHHKHQDREKHSYKRSESPVWTEEGKKASLSGSPAPIIGRASPSPTHRLPPTAGKRRLSPPPPGER</sequence>
<evidence type="ECO:0000256" key="2">
    <source>
        <dbReference type="ARBA" id="ARBA00022664"/>
    </source>
</evidence>
<evidence type="ECO:0000256" key="4">
    <source>
        <dbReference type="ARBA" id="ARBA00023054"/>
    </source>
</evidence>
<accession>A0A3P6PIZ6</accession>
<dbReference type="Proteomes" id="UP000281553">
    <property type="component" value="Unassembled WGS sequence"/>
</dbReference>
<dbReference type="InterPro" id="IPR022209">
    <property type="entry name" value="CWC25"/>
</dbReference>
<reference evidence="8 9" key="1">
    <citation type="submission" date="2018-11" db="EMBL/GenBank/DDBJ databases">
        <authorList>
            <consortium name="Pathogen Informatics"/>
        </authorList>
    </citation>
    <scope>NUCLEOTIDE SEQUENCE [LARGE SCALE GENOMIC DNA]</scope>
</reference>
<evidence type="ECO:0000256" key="5">
    <source>
        <dbReference type="ARBA" id="ARBA00023187"/>
    </source>
</evidence>
<evidence type="ECO:0000313" key="8">
    <source>
        <dbReference type="EMBL" id="VDK36852.1"/>
    </source>
</evidence>
<comment type="subcellular location">
    <subcellularLocation>
        <location evidence="1">Nucleus</location>
    </subcellularLocation>
</comment>
<keyword evidence="3" id="KW-0747">Spliceosome</keyword>
<feature type="compositionally biased region" description="Basic and acidic residues" evidence="7">
    <location>
        <begin position="180"/>
        <end position="192"/>
    </location>
</feature>
<keyword evidence="4" id="KW-0175">Coiled coil</keyword>
<evidence type="ECO:0008006" key="10">
    <source>
        <dbReference type="Google" id="ProtNLM"/>
    </source>
</evidence>
<evidence type="ECO:0000256" key="3">
    <source>
        <dbReference type="ARBA" id="ARBA00022728"/>
    </source>
</evidence>
<feature type="region of interest" description="Disordered" evidence="7">
    <location>
        <begin position="165"/>
        <end position="275"/>
    </location>
</feature>
<protein>
    <recommendedName>
        <fullName evidence="10">CBF1-interacting co-repressor CIR N-terminal domain-containing protein</fullName>
    </recommendedName>
</protein>
<evidence type="ECO:0000256" key="6">
    <source>
        <dbReference type="ARBA" id="ARBA00023242"/>
    </source>
</evidence>
<organism evidence="8 9">
    <name type="scientific">Dibothriocephalus latus</name>
    <name type="common">Fish tapeworm</name>
    <name type="synonym">Diphyllobothrium latum</name>
    <dbReference type="NCBI Taxonomy" id="60516"/>
    <lineage>
        <taxon>Eukaryota</taxon>
        <taxon>Metazoa</taxon>
        <taxon>Spiralia</taxon>
        <taxon>Lophotrochozoa</taxon>
        <taxon>Platyhelminthes</taxon>
        <taxon>Cestoda</taxon>
        <taxon>Eucestoda</taxon>
        <taxon>Diphyllobothriidea</taxon>
        <taxon>Diphyllobothriidae</taxon>
        <taxon>Dibothriocephalus</taxon>
    </lineage>
</organism>
<dbReference type="OrthoDB" id="21123at2759"/>
<dbReference type="GO" id="GO:0006397">
    <property type="term" value="P:mRNA processing"/>
    <property type="evidence" value="ECO:0007669"/>
    <property type="project" value="UniProtKB-KW"/>
</dbReference>
<evidence type="ECO:0000313" key="9">
    <source>
        <dbReference type="Proteomes" id="UP000281553"/>
    </source>
</evidence>
<proteinExistence type="predicted"/>
<feature type="region of interest" description="Disordered" evidence="7">
    <location>
        <begin position="109"/>
        <end position="152"/>
    </location>
</feature>
<feature type="compositionally biased region" description="Basic and acidic residues" evidence="7">
    <location>
        <begin position="109"/>
        <end position="128"/>
    </location>
</feature>
<dbReference type="GO" id="GO:0008380">
    <property type="term" value="P:RNA splicing"/>
    <property type="evidence" value="ECO:0007669"/>
    <property type="project" value="UniProtKB-KW"/>
</dbReference>
<keyword evidence="5" id="KW-0508">mRNA splicing</keyword>